<evidence type="ECO:0000256" key="14">
    <source>
        <dbReference type="ARBA" id="ARBA00023075"/>
    </source>
</evidence>
<comment type="catalytic activity">
    <reaction evidence="17 18">
        <text>a ubiquinone + NADH + 5 H(+)(in) = a ubiquinol + NAD(+) + 4 H(+)(out)</text>
        <dbReference type="Rhea" id="RHEA:29091"/>
        <dbReference type="Rhea" id="RHEA-COMP:9565"/>
        <dbReference type="Rhea" id="RHEA-COMP:9566"/>
        <dbReference type="ChEBI" id="CHEBI:15378"/>
        <dbReference type="ChEBI" id="CHEBI:16389"/>
        <dbReference type="ChEBI" id="CHEBI:17976"/>
        <dbReference type="ChEBI" id="CHEBI:57540"/>
        <dbReference type="ChEBI" id="CHEBI:57945"/>
        <dbReference type="EC" id="7.1.1.2"/>
    </reaction>
</comment>
<keyword evidence="12 18" id="KW-1133">Transmembrane helix</keyword>
<geneLocation type="mitochondrion" evidence="20"/>
<feature type="transmembrane region" description="Helical" evidence="18">
    <location>
        <begin position="57"/>
        <end position="78"/>
    </location>
</feature>
<dbReference type="InterPro" id="IPR003917">
    <property type="entry name" value="NADH_UbQ_OxRdtase_chain2"/>
</dbReference>
<dbReference type="PRINTS" id="PR01436">
    <property type="entry name" value="NADHDHGNASE2"/>
</dbReference>
<evidence type="ECO:0000259" key="19">
    <source>
        <dbReference type="Pfam" id="PF00361"/>
    </source>
</evidence>
<keyword evidence="13 18" id="KW-0520">NAD</keyword>
<comment type="similarity">
    <text evidence="3 18">Belongs to the complex I subunit 2 family.</text>
</comment>
<keyword evidence="7 18" id="KW-0679">Respiratory chain</keyword>
<comment type="subcellular location">
    <subcellularLocation>
        <location evidence="2 18">Mitochondrion inner membrane</location>
        <topology evidence="2 18">Multi-pass membrane protein</topology>
    </subcellularLocation>
</comment>
<feature type="domain" description="NADH:quinone oxidoreductase/Mrp antiporter transmembrane" evidence="19">
    <location>
        <begin position="23"/>
        <end position="278"/>
    </location>
</feature>
<dbReference type="EC" id="7.1.1.2" evidence="4 18"/>
<dbReference type="GO" id="GO:0005743">
    <property type="term" value="C:mitochondrial inner membrane"/>
    <property type="evidence" value="ECO:0007669"/>
    <property type="project" value="UniProtKB-SubCell"/>
</dbReference>
<protein>
    <recommendedName>
        <fullName evidence="5 18">NADH-ubiquinone oxidoreductase chain 2</fullName>
        <ecNumber evidence="4 18">7.1.1.2</ecNumber>
    </recommendedName>
</protein>
<evidence type="ECO:0000256" key="2">
    <source>
        <dbReference type="ARBA" id="ARBA00004448"/>
    </source>
</evidence>
<dbReference type="GO" id="GO:0008137">
    <property type="term" value="F:NADH dehydrogenase (ubiquinone) activity"/>
    <property type="evidence" value="ECO:0007669"/>
    <property type="project" value="UniProtKB-EC"/>
</dbReference>
<dbReference type="AlphaFoldDB" id="A0A126TG98"/>
<keyword evidence="9 18" id="KW-0999">Mitochondrion inner membrane</keyword>
<feature type="transmembrane region" description="Helical" evidence="18">
    <location>
        <begin position="306"/>
        <end position="325"/>
    </location>
</feature>
<evidence type="ECO:0000313" key="20">
    <source>
        <dbReference type="EMBL" id="AML26651.1"/>
    </source>
</evidence>
<reference evidence="20" key="1">
    <citation type="submission" date="2015-09" db="EMBL/GenBank/DDBJ databases">
        <title>Capturing the unknown biodiversity of arthropods in tropical forests using metagenomics.</title>
        <authorList>
            <person name="Andujar C."/>
            <person name="Creedy T.J."/>
            <person name="Garner B."/>
            <person name="Canty R."/>
            <person name="Warner H.B."/>
            <person name="Lipecki J."/>
            <person name="Crampton-Platt A."/>
            <person name="Gabrielli M."/>
            <person name="Croydon-Veleslavov I.A."/>
            <person name="Lim J.L."/>
            <person name="Linard B."/>
            <person name="Vogler A."/>
        </authorList>
    </citation>
    <scope>NUCLEOTIDE SEQUENCE</scope>
</reference>
<feature type="transmembrane region" description="Helical" evidence="18">
    <location>
        <begin position="191"/>
        <end position="208"/>
    </location>
</feature>
<keyword evidence="15 18" id="KW-0496">Mitochondrion</keyword>
<evidence type="ECO:0000256" key="15">
    <source>
        <dbReference type="ARBA" id="ARBA00023128"/>
    </source>
</evidence>
<keyword evidence="6" id="KW-0813">Transport</keyword>
<evidence type="ECO:0000256" key="16">
    <source>
        <dbReference type="ARBA" id="ARBA00023136"/>
    </source>
</evidence>
<evidence type="ECO:0000256" key="6">
    <source>
        <dbReference type="ARBA" id="ARBA00022448"/>
    </source>
</evidence>
<evidence type="ECO:0000256" key="3">
    <source>
        <dbReference type="ARBA" id="ARBA00007012"/>
    </source>
</evidence>
<keyword evidence="16 18" id="KW-0472">Membrane</keyword>
<dbReference type="PANTHER" id="PTHR46552">
    <property type="entry name" value="NADH-UBIQUINONE OXIDOREDUCTASE CHAIN 2"/>
    <property type="match status" value="1"/>
</dbReference>
<feature type="transmembrane region" description="Helical" evidence="18">
    <location>
        <begin position="229"/>
        <end position="251"/>
    </location>
</feature>
<evidence type="ECO:0000256" key="5">
    <source>
        <dbReference type="ARBA" id="ARBA00021008"/>
    </source>
</evidence>
<evidence type="ECO:0000256" key="1">
    <source>
        <dbReference type="ARBA" id="ARBA00003257"/>
    </source>
</evidence>
<sequence length="326" mass="38648">MNQLYKFFFYSMLMFSTLITISSYSWFGMWIGLEINLLSIIPLMNNNKNLLTNESSIKYFLVQSIASMIFLLIIIIALSNKFNSIMIMMMNFSMIMKMGAAPFHFWFPMVMEGLNWNNSLILLTWQKINPMIILMNKLNWNFLTLIIFSSLMISGLMGINQISIRKMLSYSSINHMAWMISAIFINEMSWLIYFTIYSLNNFWLILIFKKMKCLYFNQLFLLMNKSWQTKLFFLMNFFSLGGLPPFIGFFPKWLVLSNLINQNLVFLSLILIMTTILTLHFYLQITLKTMILNSEEIKFFNQNPSYSMFMNKFFILALFLCPVWLT</sequence>
<evidence type="ECO:0000256" key="12">
    <source>
        <dbReference type="ARBA" id="ARBA00022989"/>
    </source>
</evidence>
<dbReference type="InterPro" id="IPR050175">
    <property type="entry name" value="Complex_I_Subunit_2"/>
</dbReference>
<keyword evidence="10 18" id="KW-1278">Translocase</keyword>
<proteinExistence type="inferred from homology"/>
<feature type="transmembrane region" description="Helical" evidence="18">
    <location>
        <begin position="7"/>
        <end position="27"/>
    </location>
</feature>
<keyword evidence="11 18" id="KW-0249">Electron transport</keyword>
<feature type="transmembrane region" description="Helical" evidence="18">
    <location>
        <begin position="263"/>
        <end position="285"/>
    </location>
</feature>
<evidence type="ECO:0000256" key="8">
    <source>
        <dbReference type="ARBA" id="ARBA00022692"/>
    </source>
</evidence>
<dbReference type="Pfam" id="PF00361">
    <property type="entry name" value="Proton_antipo_M"/>
    <property type="match status" value="1"/>
</dbReference>
<dbReference type="GO" id="GO:0006120">
    <property type="term" value="P:mitochondrial electron transport, NADH to ubiquinone"/>
    <property type="evidence" value="ECO:0007669"/>
    <property type="project" value="InterPro"/>
</dbReference>
<gene>
    <name evidence="20" type="primary">ND2</name>
</gene>
<evidence type="ECO:0000256" key="9">
    <source>
        <dbReference type="ARBA" id="ARBA00022792"/>
    </source>
</evidence>
<keyword evidence="8 18" id="KW-0812">Transmembrane</keyword>
<evidence type="ECO:0000256" key="11">
    <source>
        <dbReference type="ARBA" id="ARBA00022982"/>
    </source>
</evidence>
<evidence type="ECO:0000256" key="7">
    <source>
        <dbReference type="ARBA" id="ARBA00022660"/>
    </source>
</evidence>
<feature type="transmembrane region" description="Helical" evidence="18">
    <location>
        <begin position="140"/>
        <end position="160"/>
    </location>
</feature>
<dbReference type="EMBL" id="KT696257">
    <property type="protein sequence ID" value="AML26651.1"/>
    <property type="molecule type" value="Genomic_DNA"/>
</dbReference>
<evidence type="ECO:0000256" key="4">
    <source>
        <dbReference type="ARBA" id="ARBA00012944"/>
    </source>
</evidence>
<evidence type="ECO:0000256" key="13">
    <source>
        <dbReference type="ARBA" id="ARBA00023027"/>
    </source>
</evidence>
<evidence type="ECO:0000256" key="18">
    <source>
        <dbReference type="RuleBase" id="RU003403"/>
    </source>
</evidence>
<name>A0A126TG98_9COLE</name>
<evidence type="ECO:0000256" key="17">
    <source>
        <dbReference type="ARBA" id="ARBA00049551"/>
    </source>
</evidence>
<evidence type="ECO:0000256" key="10">
    <source>
        <dbReference type="ARBA" id="ARBA00022967"/>
    </source>
</evidence>
<comment type="function">
    <text evidence="18">Core subunit of the mitochondrial membrane respiratory chain NADH dehydrogenase (Complex I) which catalyzes electron transfer from NADH through the respiratory chain, using ubiquinone as an electron acceptor. Essential for the catalytic activity and assembly of complex I.</text>
</comment>
<accession>A0A126TG98</accession>
<dbReference type="PANTHER" id="PTHR46552:SF1">
    <property type="entry name" value="NADH-UBIQUINONE OXIDOREDUCTASE CHAIN 2"/>
    <property type="match status" value="1"/>
</dbReference>
<organism evidence="20">
    <name type="scientific">Ptiliidae sp. BMNH 1274723</name>
    <dbReference type="NCBI Taxonomy" id="1796536"/>
    <lineage>
        <taxon>Eukaryota</taxon>
        <taxon>Metazoa</taxon>
        <taxon>Ecdysozoa</taxon>
        <taxon>Arthropoda</taxon>
        <taxon>Hexapoda</taxon>
        <taxon>Insecta</taxon>
        <taxon>Pterygota</taxon>
        <taxon>Neoptera</taxon>
        <taxon>Endopterygota</taxon>
        <taxon>Coleoptera</taxon>
        <taxon>Polyphaga</taxon>
        <taxon>Staphyliniformia</taxon>
        <taxon>Ptiliidae</taxon>
    </lineage>
</organism>
<dbReference type="InterPro" id="IPR001750">
    <property type="entry name" value="ND/Mrp_TM"/>
</dbReference>
<comment type="function">
    <text evidence="1">Core subunit of the mitochondrial membrane respiratory chain NADH dehydrogenase (Complex I) that is believed to belong to the minimal assembly required for catalysis. Complex I functions in the transfer of electrons from NADH to the respiratory chain. The immediate electron acceptor for the enzyme is believed to be ubiquinone.</text>
</comment>
<keyword evidence="14 18" id="KW-0830">Ubiquinone</keyword>